<sequence length="71" mass="8193">MVRFFCLRSLTLKRPLSVSWSLCTWSSVTRCTSIRFGLSAFRPTMKSSSSPFSSWVLFLEILLPFSLIRLL</sequence>
<name>A0A6B0U2N2_IXORI</name>
<protein>
    <submittedName>
        <fullName evidence="1">Putative secreted protein</fullName>
    </submittedName>
</protein>
<dbReference type="AlphaFoldDB" id="A0A6B0U2N2"/>
<evidence type="ECO:0000313" key="1">
    <source>
        <dbReference type="EMBL" id="MXU82755.1"/>
    </source>
</evidence>
<reference evidence="1" key="1">
    <citation type="submission" date="2019-12" db="EMBL/GenBank/DDBJ databases">
        <title>An insight into the sialome of adult female Ixodes ricinus ticks feeding for 6 days.</title>
        <authorList>
            <person name="Perner J."/>
            <person name="Ribeiro J.M.C."/>
        </authorList>
    </citation>
    <scope>NUCLEOTIDE SEQUENCE</scope>
    <source>
        <strain evidence="1">Semi-engorged</strain>
        <tissue evidence="1">Salivary glands</tissue>
    </source>
</reference>
<accession>A0A6B0U2N2</accession>
<dbReference type="EMBL" id="GIFC01000672">
    <property type="protein sequence ID" value="MXU82755.1"/>
    <property type="molecule type" value="Transcribed_RNA"/>
</dbReference>
<proteinExistence type="predicted"/>
<organism evidence="1">
    <name type="scientific">Ixodes ricinus</name>
    <name type="common">Common tick</name>
    <name type="synonym">Acarus ricinus</name>
    <dbReference type="NCBI Taxonomy" id="34613"/>
    <lineage>
        <taxon>Eukaryota</taxon>
        <taxon>Metazoa</taxon>
        <taxon>Ecdysozoa</taxon>
        <taxon>Arthropoda</taxon>
        <taxon>Chelicerata</taxon>
        <taxon>Arachnida</taxon>
        <taxon>Acari</taxon>
        <taxon>Parasitiformes</taxon>
        <taxon>Ixodida</taxon>
        <taxon>Ixodoidea</taxon>
        <taxon>Ixodidae</taxon>
        <taxon>Ixodinae</taxon>
        <taxon>Ixodes</taxon>
    </lineage>
</organism>